<dbReference type="Proteomes" id="UP000248326">
    <property type="component" value="Unassembled WGS sequence"/>
</dbReference>
<keyword evidence="1" id="KW-0732">Signal</keyword>
<evidence type="ECO:0000259" key="2">
    <source>
        <dbReference type="Pfam" id="PF13349"/>
    </source>
</evidence>
<name>A0A318S821_9DEIO</name>
<comment type="caution">
    <text evidence="3">The sequence shown here is derived from an EMBL/GenBank/DDBJ whole genome shotgun (WGS) entry which is preliminary data.</text>
</comment>
<proteinExistence type="predicted"/>
<dbReference type="Pfam" id="PF13349">
    <property type="entry name" value="DUF4097"/>
    <property type="match status" value="1"/>
</dbReference>
<dbReference type="RefSeq" id="WP_146237346.1">
    <property type="nucleotide sequence ID" value="NZ_QJSX01000015.1"/>
</dbReference>
<gene>
    <name evidence="3" type="ORF">DES52_115103</name>
</gene>
<dbReference type="Gene3D" id="2.160.20.120">
    <property type="match status" value="1"/>
</dbReference>
<feature type="domain" description="DUF4097" evidence="2">
    <location>
        <begin position="45"/>
        <end position="234"/>
    </location>
</feature>
<dbReference type="EMBL" id="QJSX01000015">
    <property type="protein sequence ID" value="PYE51171.1"/>
    <property type="molecule type" value="Genomic_DNA"/>
</dbReference>
<feature type="chain" id="PRO_5016281584" evidence="1">
    <location>
        <begin position="22"/>
        <end position="240"/>
    </location>
</feature>
<reference evidence="3 4" key="1">
    <citation type="submission" date="2018-06" db="EMBL/GenBank/DDBJ databases">
        <title>Genomic Encyclopedia of Type Strains, Phase IV (KMG-IV): sequencing the most valuable type-strain genomes for metagenomic binning, comparative biology and taxonomic classification.</title>
        <authorList>
            <person name="Goeker M."/>
        </authorList>
    </citation>
    <scope>NUCLEOTIDE SEQUENCE [LARGE SCALE GENOMIC DNA]</scope>
    <source>
        <strain evidence="3 4">DSM 18048</strain>
    </source>
</reference>
<organism evidence="3 4">
    <name type="scientific">Deinococcus yavapaiensis KR-236</name>
    <dbReference type="NCBI Taxonomy" id="694435"/>
    <lineage>
        <taxon>Bacteria</taxon>
        <taxon>Thermotogati</taxon>
        <taxon>Deinococcota</taxon>
        <taxon>Deinococci</taxon>
        <taxon>Deinococcales</taxon>
        <taxon>Deinococcaceae</taxon>
        <taxon>Deinococcus</taxon>
    </lineage>
</organism>
<evidence type="ECO:0000256" key="1">
    <source>
        <dbReference type="SAM" id="SignalP"/>
    </source>
</evidence>
<dbReference type="AlphaFoldDB" id="A0A318S821"/>
<keyword evidence="4" id="KW-1185">Reference proteome</keyword>
<dbReference type="InterPro" id="IPR025164">
    <property type="entry name" value="Toastrack_DUF4097"/>
</dbReference>
<feature type="signal peptide" evidence="1">
    <location>
        <begin position="1"/>
        <end position="21"/>
    </location>
</feature>
<accession>A0A318S821</accession>
<dbReference type="PROSITE" id="PS51257">
    <property type="entry name" value="PROKAR_LIPOPROTEIN"/>
    <property type="match status" value="1"/>
</dbReference>
<protein>
    <submittedName>
        <fullName evidence="3">Putative adhesin</fullName>
    </submittedName>
</protein>
<evidence type="ECO:0000313" key="4">
    <source>
        <dbReference type="Proteomes" id="UP000248326"/>
    </source>
</evidence>
<sequence length="240" mass="24967">MSRTNFIGLAALGMLALSACSLVDGSAVRTQRQALDFSGVREVRVETFNGSVTVTSGSKRPTVTAEVRGEAEMSVAREGATLVVRGVKKNVWAMNRGVSFRLALPKDIVLNLESSNGDIEVTGPAKDVTAKTSNGSVDVRAAHGELRAETSNGRVTIEDVALAADSQNVVVSSNGSVRIRGLEAEGGLNVTGKTSNGSLVVNLPTFEVDTERHAFTAHKVGRGAATLNVETSNGSLDVGS</sequence>
<evidence type="ECO:0000313" key="3">
    <source>
        <dbReference type="EMBL" id="PYE51171.1"/>
    </source>
</evidence>